<evidence type="ECO:0000313" key="2">
    <source>
        <dbReference type="Proteomes" id="UP000499080"/>
    </source>
</evidence>
<dbReference type="EMBL" id="BGPR01000081">
    <property type="protein sequence ID" value="GBL91651.1"/>
    <property type="molecule type" value="Genomic_DNA"/>
</dbReference>
<proteinExistence type="predicted"/>
<reference evidence="1 2" key="1">
    <citation type="journal article" date="2019" name="Sci. Rep.">
        <title>Orb-weaving spider Araneus ventricosus genome elucidates the spidroin gene catalogue.</title>
        <authorList>
            <person name="Kono N."/>
            <person name="Nakamura H."/>
            <person name="Ohtoshi R."/>
            <person name="Moran D.A.P."/>
            <person name="Shinohara A."/>
            <person name="Yoshida Y."/>
            <person name="Fujiwara M."/>
            <person name="Mori M."/>
            <person name="Tomita M."/>
            <person name="Arakawa K."/>
        </authorList>
    </citation>
    <scope>NUCLEOTIDE SEQUENCE [LARGE SCALE GENOMIC DNA]</scope>
</reference>
<dbReference type="Proteomes" id="UP000499080">
    <property type="component" value="Unassembled WGS sequence"/>
</dbReference>
<keyword evidence="2" id="KW-1185">Reference proteome</keyword>
<feature type="non-terminal residue" evidence="1">
    <location>
        <position position="1"/>
    </location>
</feature>
<protein>
    <submittedName>
        <fullName evidence="1">Uncharacterized protein</fullName>
    </submittedName>
</protein>
<accession>A0A4Y2BHB7</accession>
<sequence length="103" mass="11964">EENPMDGMAHSPGFISYRTLRRCLASLQAPQHPRNFKLLIHDHTVCVLFVNLRDAVLWWYGLGYRQTDLCPRKAMHGPTALQIFDVLKCPPTSWREVLEKKEC</sequence>
<dbReference type="AlphaFoldDB" id="A0A4Y2BHB7"/>
<comment type="caution">
    <text evidence="1">The sequence shown here is derived from an EMBL/GenBank/DDBJ whole genome shotgun (WGS) entry which is preliminary data.</text>
</comment>
<gene>
    <name evidence="1" type="ORF">AVEN_71309_1</name>
</gene>
<name>A0A4Y2BHB7_ARAVE</name>
<organism evidence="1 2">
    <name type="scientific">Araneus ventricosus</name>
    <name type="common">Orbweaver spider</name>
    <name type="synonym">Epeira ventricosa</name>
    <dbReference type="NCBI Taxonomy" id="182803"/>
    <lineage>
        <taxon>Eukaryota</taxon>
        <taxon>Metazoa</taxon>
        <taxon>Ecdysozoa</taxon>
        <taxon>Arthropoda</taxon>
        <taxon>Chelicerata</taxon>
        <taxon>Arachnida</taxon>
        <taxon>Araneae</taxon>
        <taxon>Araneomorphae</taxon>
        <taxon>Entelegynae</taxon>
        <taxon>Araneoidea</taxon>
        <taxon>Araneidae</taxon>
        <taxon>Araneus</taxon>
    </lineage>
</organism>
<evidence type="ECO:0000313" key="1">
    <source>
        <dbReference type="EMBL" id="GBL91651.1"/>
    </source>
</evidence>